<dbReference type="InterPro" id="IPR000944">
    <property type="entry name" value="Tscrpt_reg_Rrf2"/>
</dbReference>
<name>A0ABU3Z7D0_9FIRM</name>
<evidence type="ECO:0000313" key="3">
    <source>
        <dbReference type="Proteomes" id="UP001272515"/>
    </source>
</evidence>
<dbReference type="PANTHER" id="PTHR33221:SF5">
    <property type="entry name" value="HTH-TYPE TRANSCRIPTIONAL REGULATOR ISCR"/>
    <property type="match status" value="1"/>
</dbReference>
<accession>A0ABU3Z7D0</accession>
<protein>
    <submittedName>
        <fullName evidence="2">Rrf2 family transcriptional regulator</fullName>
    </submittedName>
</protein>
<dbReference type="Pfam" id="PF02082">
    <property type="entry name" value="Rrf2"/>
    <property type="match status" value="1"/>
</dbReference>
<dbReference type="PROSITE" id="PS51197">
    <property type="entry name" value="HTH_RRF2_2"/>
    <property type="match status" value="1"/>
</dbReference>
<evidence type="ECO:0000256" key="1">
    <source>
        <dbReference type="ARBA" id="ARBA00023125"/>
    </source>
</evidence>
<keyword evidence="1" id="KW-0238">DNA-binding</keyword>
<dbReference type="NCBIfam" id="TIGR00738">
    <property type="entry name" value="rrf2_super"/>
    <property type="match status" value="1"/>
</dbReference>
<reference evidence="2 3" key="1">
    <citation type="submission" date="2023-10" db="EMBL/GenBank/DDBJ databases">
        <title>Veillonella sp. nov., isolated from a pig farm feces dump.</title>
        <authorList>
            <person name="Chang Y.-H."/>
        </authorList>
    </citation>
    <scope>NUCLEOTIDE SEQUENCE [LARGE SCALE GENOMIC DNA]</scope>
    <source>
        <strain evidence="2 3">YH-vei2233</strain>
    </source>
</reference>
<dbReference type="PROSITE" id="PS01332">
    <property type="entry name" value="HTH_RRF2_1"/>
    <property type="match status" value="1"/>
</dbReference>
<dbReference type="PANTHER" id="PTHR33221">
    <property type="entry name" value="WINGED HELIX-TURN-HELIX TRANSCRIPTIONAL REGULATOR, RRF2 FAMILY"/>
    <property type="match status" value="1"/>
</dbReference>
<dbReference type="SUPFAM" id="SSF46785">
    <property type="entry name" value="Winged helix' DNA-binding domain"/>
    <property type="match status" value="1"/>
</dbReference>
<dbReference type="Gene3D" id="1.10.10.10">
    <property type="entry name" value="Winged helix-like DNA-binding domain superfamily/Winged helix DNA-binding domain"/>
    <property type="match status" value="1"/>
</dbReference>
<dbReference type="InterPro" id="IPR036390">
    <property type="entry name" value="WH_DNA-bd_sf"/>
</dbReference>
<comment type="caution">
    <text evidence="2">The sequence shown here is derived from an EMBL/GenBank/DDBJ whole genome shotgun (WGS) entry which is preliminary data.</text>
</comment>
<gene>
    <name evidence="2" type="ORF">RVY80_01875</name>
</gene>
<dbReference type="Proteomes" id="UP001272515">
    <property type="component" value="Unassembled WGS sequence"/>
</dbReference>
<dbReference type="InterPro" id="IPR036388">
    <property type="entry name" value="WH-like_DNA-bd_sf"/>
</dbReference>
<proteinExistence type="predicted"/>
<dbReference type="InterPro" id="IPR030489">
    <property type="entry name" value="TR_Rrf2-type_CS"/>
</dbReference>
<evidence type="ECO:0000313" key="2">
    <source>
        <dbReference type="EMBL" id="MDV5087602.1"/>
    </source>
</evidence>
<keyword evidence="3" id="KW-1185">Reference proteome</keyword>
<dbReference type="RefSeq" id="WP_317329440.1">
    <property type="nucleotide sequence ID" value="NZ_JAWJZA010000005.1"/>
</dbReference>
<organism evidence="2 3">
    <name type="scientific">Veillonella absiana</name>
    <dbReference type="NCBI Taxonomy" id="3079305"/>
    <lineage>
        <taxon>Bacteria</taxon>
        <taxon>Bacillati</taxon>
        <taxon>Bacillota</taxon>
        <taxon>Negativicutes</taxon>
        <taxon>Veillonellales</taxon>
        <taxon>Veillonellaceae</taxon>
        <taxon>Veillonella</taxon>
    </lineage>
</organism>
<dbReference type="EMBL" id="JAWJZB010000002">
    <property type="protein sequence ID" value="MDV5087602.1"/>
    <property type="molecule type" value="Genomic_DNA"/>
</dbReference>
<sequence>MKISTKGRYALLVLADIAENGREKNVSIREMAERQGISDKYLEGIVSRLSAAGLVKSGRGKYGGYRLVCETKDYNVYEILYAAEDSIALVSCLDDDAEECPMMNDCLTAPLWKHLQDEFRKVMEQISLEDVIEQRFPVEA</sequence>